<evidence type="ECO:0000256" key="7">
    <source>
        <dbReference type="ARBA" id="ARBA00047899"/>
    </source>
</evidence>
<dbReference type="GO" id="GO:0004674">
    <property type="term" value="F:protein serine/threonine kinase activity"/>
    <property type="evidence" value="ECO:0007669"/>
    <property type="project" value="UniProtKB-KW"/>
</dbReference>
<dbReference type="Proteomes" id="UP000231098">
    <property type="component" value="Unassembled WGS sequence"/>
</dbReference>
<dbReference type="SMART" id="SM00220">
    <property type="entry name" value="S_TKc"/>
    <property type="match status" value="1"/>
</dbReference>
<keyword evidence="3" id="KW-0808">Transferase</keyword>
<evidence type="ECO:0000313" key="10">
    <source>
        <dbReference type="EMBL" id="PIS21565.1"/>
    </source>
</evidence>
<keyword evidence="2" id="KW-0723">Serine/threonine-protein kinase</keyword>
<protein>
    <recommendedName>
        <fullName evidence="1">non-specific serine/threonine protein kinase</fullName>
        <ecNumber evidence="1">2.7.11.1</ecNumber>
    </recommendedName>
</protein>
<comment type="catalytic activity">
    <reaction evidence="8">
        <text>L-seryl-[protein] + ATP = O-phospho-L-seryl-[protein] + ADP + H(+)</text>
        <dbReference type="Rhea" id="RHEA:17989"/>
        <dbReference type="Rhea" id="RHEA-COMP:9863"/>
        <dbReference type="Rhea" id="RHEA-COMP:11604"/>
        <dbReference type="ChEBI" id="CHEBI:15378"/>
        <dbReference type="ChEBI" id="CHEBI:29999"/>
        <dbReference type="ChEBI" id="CHEBI:30616"/>
        <dbReference type="ChEBI" id="CHEBI:83421"/>
        <dbReference type="ChEBI" id="CHEBI:456216"/>
        <dbReference type="EC" id="2.7.11.1"/>
    </reaction>
</comment>
<evidence type="ECO:0000256" key="3">
    <source>
        <dbReference type="ARBA" id="ARBA00022679"/>
    </source>
</evidence>
<name>A0A2H0X9P7_UNCKA</name>
<keyword evidence="5" id="KW-0418">Kinase</keyword>
<evidence type="ECO:0000256" key="8">
    <source>
        <dbReference type="ARBA" id="ARBA00048679"/>
    </source>
</evidence>
<dbReference type="InterPro" id="IPR008271">
    <property type="entry name" value="Ser/Thr_kinase_AS"/>
</dbReference>
<evidence type="ECO:0000256" key="2">
    <source>
        <dbReference type="ARBA" id="ARBA00022527"/>
    </source>
</evidence>
<accession>A0A2H0X9P7</accession>
<dbReference type="EC" id="2.7.11.1" evidence="1"/>
<comment type="caution">
    <text evidence="10">The sequence shown here is derived from an EMBL/GenBank/DDBJ whole genome shotgun (WGS) entry which is preliminary data.</text>
</comment>
<evidence type="ECO:0000256" key="4">
    <source>
        <dbReference type="ARBA" id="ARBA00022741"/>
    </source>
</evidence>
<evidence type="ECO:0000256" key="5">
    <source>
        <dbReference type="ARBA" id="ARBA00022777"/>
    </source>
</evidence>
<evidence type="ECO:0000259" key="9">
    <source>
        <dbReference type="PROSITE" id="PS50011"/>
    </source>
</evidence>
<dbReference type="Pfam" id="PF00069">
    <property type="entry name" value="Pkinase"/>
    <property type="match status" value="1"/>
</dbReference>
<dbReference type="PANTHER" id="PTHR24363">
    <property type="entry name" value="SERINE/THREONINE PROTEIN KINASE"/>
    <property type="match status" value="1"/>
</dbReference>
<reference evidence="11" key="1">
    <citation type="submission" date="2017-09" db="EMBL/GenBank/DDBJ databases">
        <title>Depth-based differentiation of microbial function through sediment-hosted aquifers and enrichment of novel symbionts in the deep terrestrial subsurface.</title>
        <authorList>
            <person name="Probst A.J."/>
            <person name="Ladd B."/>
            <person name="Jarett J.K."/>
            <person name="Geller-Mcgrath D.E."/>
            <person name="Sieber C.M.K."/>
            <person name="Emerson J.B."/>
            <person name="Anantharaman K."/>
            <person name="Thomas B.C."/>
            <person name="Malmstrom R."/>
            <person name="Stieglmeier M."/>
            <person name="Klingl A."/>
            <person name="Woyke T."/>
            <person name="Ryan C.M."/>
            <person name="Banfield J.F."/>
        </authorList>
    </citation>
    <scope>NUCLEOTIDE SEQUENCE [LARGE SCALE GENOMIC DNA]</scope>
</reference>
<dbReference type="SUPFAM" id="SSF56112">
    <property type="entry name" value="Protein kinase-like (PK-like)"/>
    <property type="match status" value="1"/>
</dbReference>
<evidence type="ECO:0000256" key="6">
    <source>
        <dbReference type="ARBA" id="ARBA00022840"/>
    </source>
</evidence>
<sequence>MKGGSKLPARIGNYEVVKQIGEGGFARTYLAKHILLGEYACLKQNLNLNSEDVELLRREARLLWRIHHHSLPTLRDYLECDDGSCVLVMTYIKGKDLFKIKEEDYPDGVESEHICWIAQRLLNALHYLHFYGIIHGDVKPHNILIVAEDHNAVLVDYGLSTLKPRSRTKTIGCTEAFAAPEQLAGKPPIPETDLYGLGVSMIYTLGGNFKSMTYPRSVPIELQKFFNQLVIHDPLKRPKTAEELIKPLSDLRMKLFGRRSSGAAELKIKE</sequence>
<organism evidence="10 11">
    <name type="scientific">candidate division WWE3 bacterium CG08_land_8_20_14_0_20_41_15</name>
    <dbReference type="NCBI Taxonomy" id="1975086"/>
    <lineage>
        <taxon>Bacteria</taxon>
        <taxon>Katanobacteria</taxon>
    </lineage>
</organism>
<gene>
    <name evidence="10" type="ORF">COT51_02085</name>
</gene>
<feature type="domain" description="Protein kinase" evidence="9">
    <location>
        <begin position="14"/>
        <end position="270"/>
    </location>
</feature>
<dbReference type="Gene3D" id="1.10.510.10">
    <property type="entry name" value="Transferase(Phosphotransferase) domain 1"/>
    <property type="match status" value="1"/>
</dbReference>
<dbReference type="PROSITE" id="PS50011">
    <property type="entry name" value="PROTEIN_KINASE_DOM"/>
    <property type="match status" value="1"/>
</dbReference>
<dbReference type="EMBL" id="PEYV01000032">
    <property type="protein sequence ID" value="PIS21565.1"/>
    <property type="molecule type" value="Genomic_DNA"/>
</dbReference>
<keyword evidence="4" id="KW-0547">Nucleotide-binding</keyword>
<keyword evidence="6" id="KW-0067">ATP-binding</keyword>
<evidence type="ECO:0000313" key="11">
    <source>
        <dbReference type="Proteomes" id="UP000231098"/>
    </source>
</evidence>
<dbReference type="AlphaFoldDB" id="A0A2H0X9P7"/>
<dbReference type="GO" id="GO:0005524">
    <property type="term" value="F:ATP binding"/>
    <property type="evidence" value="ECO:0007669"/>
    <property type="project" value="UniProtKB-KW"/>
</dbReference>
<dbReference type="PROSITE" id="PS00108">
    <property type="entry name" value="PROTEIN_KINASE_ST"/>
    <property type="match status" value="1"/>
</dbReference>
<dbReference type="InterPro" id="IPR000719">
    <property type="entry name" value="Prot_kinase_dom"/>
</dbReference>
<dbReference type="CDD" id="cd14014">
    <property type="entry name" value="STKc_PknB_like"/>
    <property type="match status" value="1"/>
</dbReference>
<dbReference type="PANTHER" id="PTHR24363:SF0">
    <property type="entry name" value="SERINE_THREONINE KINASE LIKE DOMAIN CONTAINING 1"/>
    <property type="match status" value="1"/>
</dbReference>
<comment type="catalytic activity">
    <reaction evidence="7">
        <text>L-threonyl-[protein] + ATP = O-phospho-L-threonyl-[protein] + ADP + H(+)</text>
        <dbReference type="Rhea" id="RHEA:46608"/>
        <dbReference type="Rhea" id="RHEA-COMP:11060"/>
        <dbReference type="Rhea" id="RHEA-COMP:11605"/>
        <dbReference type="ChEBI" id="CHEBI:15378"/>
        <dbReference type="ChEBI" id="CHEBI:30013"/>
        <dbReference type="ChEBI" id="CHEBI:30616"/>
        <dbReference type="ChEBI" id="CHEBI:61977"/>
        <dbReference type="ChEBI" id="CHEBI:456216"/>
        <dbReference type="EC" id="2.7.11.1"/>
    </reaction>
</comment>
<dbReference type="InterPro" id="IPR011009">
    <property type="entry name" value="Kinase-like_dom_sf"/>
</dbReference>
<evidence type="ECO:0000256" key="1">
    <source>
        <dbReference type="ARBA" id="ARBA00012513"/>
    </source>
</evidence>
<proteinExistence type="predicted"/>